<dbReference type="Proteomes" id="UP000324222">
    <property type="component" value="Unassembled WGS sequence"/>
</dbReference>
<dbReference type="AlphaFoldDB" id="A0A5B7HQ13"/>
<sequence length="99" mass="11084">MNFSHHARNIQANPPISSLPISYLTEAQQSTLYGVLQYSLTLMQGCHVKEATIDPAYLQNKSAASHTNRESSHRRSFHILSTATKLGMWPSRSMNTVPQ</sequence>
<organism evidence="1 2">
    <name type="scientific">Portunus trituberculatus</name>
    <name type="common">Swimming crab</name>
    <name type="synonym">Neptunus trituberculatus</name>
    <dbReference type="NCBI Taxonomy" id="210409"/>
    <lineage>
        <taxon>Eukaryota</taxon>
        <taxon>Metazoa</taxon>
        <taxon>Ecdysozoa</taxon>
        <taxon>Arthropoda</taxon>
        <taxon>Crustacea</taxon>
        <taxon>Multicrustacea</taxon>
        <taxon>Malacostraca</taxon>
        <taxon>Eumalacostraca</taxon>
        <taxon>Eucarida</taxon>
        <taxon>Decapoda</taxon>
        <taxon>Pleocyemata</taxon>
        <taxon>Brachyura</taxon>
        <taxon>Eubrachyura</taxon>
        <taxon>Portunoidea</taxon>
        <taxon>Portunidae</taxon>
        <taxon>Portuninae</taxon>
        <taxon>Portunus</taxon>
    </lineage>
</organism>
<evidence type="ECO:0000313" key="2">
    <source>
        <dbReference type="Proteomes" id="UP000324222"/>
    </source>
</evidence>
<accession>A0A5B7HQ13</accession>
<reference evidence="1 2" key="1">
    <citation type="submission" date="2019-05" db="EMBL/GenBank/DDBJ databases">
        <title>Another draft genome of Portunus trituberculatus and its Hox gene families provides insights of decapod evolution.</title>
        <authorList>
            <person name="Jeong J.-H."/>
            <person name="Song I."/>
            <person name="Kim S."/>
            <person name="Choi T."/>
            <person name="Kim D."/>
            <person name="Ryu S."/>
            <person name="Kim W."/>
        </authorList>
    </citation>
    <scope>NUCLEOTIDE SEQUENCE [LARGE SCALE GENOMIC DNA]</scope>
    <source>
        <tissue evidence="1">Muscle</tissue>
    </source>
</reference>
<dbReference type="EMBL" id="VSRR010039111">
    <property type="protein sequence ID" value="MPC74530.1"/>
    <property type="molecule type" value="Genomic_DNA"/>
</dbReference>
<name>A0A5B7HQ13_PORTR</name>
<comment type="caution">
    <text evidence="1">The sequence shown here is derived from an EMBL/GenBank/DDBJ whole genome shotgun (WGS) entry which is preliminary data.</text>
</comment>
<protein>
    <submittedName>
        <fullName evidence="1">Uncharacterized protein</fullName>
    </submittedName>
</protein>
<proteinExistence type="predicted"/>
<gene>
    <name evidence="1" type="ORF">E2C01_068890</name>
</gene>
<evidence type="ECO:0000313" key="1">
    <source>
        <dbReference type="EMBL" id="MPC74530.1"/>
    </source>
</evidence>
<keyword evidence="2" id="KW-1185">Reference proteome</keyword>